<name>A0A1F6GG20_9PROT</name>
<dbReference type="Gene3D" id="1.10.10.60">
    <property type="entry name" value="Homeodomain-like"/>
    <property type="match status" value="1"/>
</dbReference>
<evidence type="ECO:0000256" key="3">
    <source>
        <dbReference type="ARBA" id="ARBA00023015"/>
    </source>
</evidence>
<dbReference type="InterPro" id="IPR058031">
    <property type="entry name" value="AAA_lid_NorR"/>
</dbReference>
<dbReference type="Pfam" id="PF25601">
    <property type="entry name" value="AAA_lid_14"/>
    <property type="match status" value="1"/>
</dbReference>
<keyword evidence="5" id="KW-1133">Transmembrane helix</keyword>
<evidence type="ECO:0000256" key="4">
    <source>
        <dbReference type="ARBA" id="ARBA00023163"/>
    </source>
</evidence>
<evidence type="ECO:0000313" key="7">
    <source>
        <dbReference type="EMBL" id="OGG97060.1"/>
    </source>
</evidence>
<dbReference type="Gene3D" id="3.40.50.300">
    <property type="entry name" value="P-loop containing nucleotide triphosphate hydrolases"/>
    <property type="match status" value="1"/>
</dbReference>
<dbReference type="InterPro" id="IPR003593">
    <property type="entry name" value="AAA+_ATPase"/>
</dbReference>
<evidence type="ECO:0000256" key="2">
    <source>
        <dbReference type="ARBA" id="ARBA00022840"/>
    </source>
</evidence>
<dbReference type="SMART" id="SM00382">
    <property type="entry name" value="AAA"/>
    <property type="match status" value="1"/>
</dbReference>
<feature type="domain" description="Sigma-54 factor interaction" evidence="6">
    <location>
        <begin position="178"/>
        <end position="407"/>
    </location>
</feature>
<keyword evidence="3" id="KW-0805">Transcription regulation</keyword>
<gene>
    <name evidence="7" type="ORF">A2527_03105</name>
</gene>
<dbReference type="InterPro" id="IPR002078">
    <property type="entry name" value="Sigma_54_int"/>
</dbReference>
<dbReference type="FunFam" id="3.40.50.300:FF:000006">
    <property type="entry name" value="DNA-binding transcriptional regulator NtrC"/>
    <property type="match status" value="1"/>
</dbReference>
<dbReference type="PROSITE" id="PS50045">
    <property type="entry name" value="SIGMA54_INTERACT_4"/>
    <property type="match status" value="1"/>
</dbReference>
<dbReference type="InterPro" id="IPR011006">
    <property type="entry name" value="CheY-like_superfamily"/>
</dbReference>
<dbReference type="Gene3D" id="1.10.8.60">
    <property type="match status" value="1"/>
</dbReference>
<keyword evidence="2" id="KW-0067">ATP-binding</keyword>
<keyword evidence="5" id="KW-0812">Transmembrane</keyword>
<dbReference type="CDD" id="cd00009">
    <property type="entry name" value="AAA"/>
    <property type="match status" value="1"/>
</dbReference>
<dbReference type="PROSITE" id="PS00675">
    <property type="entry name" value="SIGMA54_INTERACT_1"/>
    <property type="match status" value="1"/>
</dbReference>
<evidence type="ECO:0000256" key="1">
    <source>
        <dbReference type="ARBA" id="ARBA00022741"/>
    </source>
</evidence>
<comment type="caution">
    <text evidence="7">The sequence shown here is derived from an EMBL/GenBank/DDBJ whole genome shotgun (WGS) entry which is preliminary data.</text>
</comment>
<dbReference type="GO" id="GO:0005524">
    <property type="term" value="F:ATP binding"/>
    <property type="evidence" value="ECO:0007669"/>
    <property type="project" value="UniProtKB-KW"/>
</dbReference>
<organism evidence="7 8">
    <name type="scientific">Candidatus Lambdaproteobacteria bacterium RIFOXYD2_FULL_50_16</name>
    <dbReference type="NCBI Taxonomy" id="1817772"/>
    <lineage>
        <taxon>Bacteria</taxon>
        <taxon>Pseudomonadati</taxon>
        <taxon>Pseudomonadota</taxon>
        <taxon>Candidatus Lambdaproteobacteria</taxon>
    </lineage>
</organism>
<dbReference type="Pfam" id="PF00158">
    <property type="entry name" value="Sigma54_activat"/>
    <property type="match status" value="1"/>
</dbReference>
<dbReference type="STRING" id="1817772.A2527_03105"/>
<dbReference type="SUPFAM" id="SSF52540">
    <property type="entry name" value="P-loop containing nucleoside triphosphate hydrolases"/>
    <property type="match status" value="1"/>
</dbReference>
<dbReference type="InterPro" id="IPR027417">
    <property type="entry name" value="P-loop_NTPase"/>
</dbReference>
<dbReference type="EMBL" id="MFNE01000006">
    <property type="protein sequence ID" value="OGG97060.1"/>
    <property type="molecule type" value="Genomic_DNA"/>
</dbReference>
<dbReference type="PANTHER" id="PTHR32071">
    <property type="entry name" value="TRANSCRIPTIONAL REGULATORY PROTEIN"/>
    <property type="match status" value="1"/>
</dbReference>
<dbReference type="InterPro" id="IPR025944">
    <property type="entry name" value="Sigma_54_int_dom_CS"/>
</dbReference>
<protein>
    <recommendedName>
        <fullName evidence="6">Sigma-54 factor interaction domain-containing protein</fullName>
    </recommendedName>
</protein>
<dbReference type="PROSITE" id="PS00688">
    <property type="entry name" value="SIGMA54_INTERACT_3"/>
    <property type="match status" value="1"/>
</dbReference>
<keyword evidence="5" id="KW-0472">Membrane</keyword>
<dbReference type="GO" id="GO:0006355">
    <property type="term" value="P:regulation of DNA-templated transcription"/>
    <property type="evidence" value="ECO:0007669"/>
    <property type="project" value="InterPro"/>
</dbReference>
<accession>A0A1F6GG20</accession>
<dbReference type="InterPro" id="IPR025662">
    <property type="entry name" value="Sigma_54_int_dom_ATP-bd_1"/>
</dbReference>
<proteinExistence type="predicted"/>
<keyword evidence="4" id="KW-0804">Transcription</keyword>
<dbReference type="AlphaFoldDB" id="A0A1F6GG20"/>
<evidence type="ECO:0000313" key="8">
    <source>
        <dbReference type="Proteomes" id="UP000178449"/>
    </source>
</evidence>
<reference evidence="7 8" key="1">
    <citation type="journal article" date="2016" name="Nat. Commun.">
        <title>Thousands of microbial genomes shed light on interconnected biogeochemical processes in an aquifer system.</title>
        <authorList>
            <person name="Anantharaman K."/>
            <person name="Brown C.T."/>
            <person name="Hug L.A."/>
            <person name="Sharon I."/>
            <person name="Castelle C.J."/>
            <person name="Probst A.J."/>
            <person name="Thomas B.C."/>
            <person name="Singh A."/>
            <person name="Wilkins M.J."/>
            <person name="Karaoz U."/>
            <person name="Brodie E.L."/>
            <person name="Williams K.H."/>
            <person name="Hubbard S.S."/>
            <person name="Banfield J.F."/>
        </authorList>
    </citation>
    <scope>NUCLEOTIDE SEQUENCE [LARGE SCALE GENOMIC DNA]</scope>
</reference>
<dbReference type="Proteomes" id="UP000178449">
    <property type="component" value="Unassembled WGS sequence"/>
</dbReference>
<dbReference type="SUPFAM" id="SSF52172">
    <property type="entry name" value="CheY-like"/>
    <property type="match status" value="1"/>
</dbReference>
<keyword evidence="1" id="KW-0547">Nucleotide-binding</keyword>
<feature type="transmembrane region" description="Helical" evidence="5">
    <location>
        <begin position="12"/>
        <end position="28"/>
    </location>
</feature>
<sequence>MGQALHQPWVRGLKFLFLGFIKGLGLWFRQPFYISFMRPLLIVHSQTQMGSTICKYLGNRFEVFCARDLRDCEAKYRDQRFECLLLELGPLLNGGGQLMRLFQGLRRQYGCNRLVVLGGKDLGARLLDAVQAGATEVWQEPLAKEQLKLFYEDLENRARLESELEMLRSFGSGSPAVTRTHSPLVRQLYGQVNSVAVTDSAVLLLGETGVGKGVIARLIHQASPRVKGPFVHVHCGAIPESLIESELFGHERGAFTGATKRKLGRFELAKGGTIFLDEISTITGATQTKLLQVLQEKIMQRVGGESPINTDVRVIAATNQDLWEMSREGRFREDLYYRLNVFPIEVVPLRERLEDIPLLVDNKLKRLEARYQKQIQAVDPEVYQVLQQYKYPGNIRELENILERAYILETGPRLERFSLPHELATPIESPSPFDWRRSLAEVRQQAIEEIEKRYLERLLSRHKGRIKPSADEAGLGTRQLRNLMIKYELHKESFKSKG</sequence>
<evidence type="ECO:0000259" key="6">
    <source>
        <dbReference type="PROSITE" id="PS50045"/>
    </source>
</evidence>
<evidence type="ECO:0000256" key="5">
    <source>
        <dbReference type="SAM" id="Phobius"/>
    </source>
</evidence>